<dbReference type="EMBL" id="CP136511">
    <property type="protein sequence ID" value="WOD14055.1"/>
    <property type="molecule type" value="Genomic_DNA"/>
</dbReference>
<keyword evidence="2" id="KW-1185">Reference proteome</keyword>
<organism evidence="1 2">
    <name type="scientific">Paraburkholderia kirstenboschensis</name>
    <dbReference type="NCBI Taxonomy" id="1245436"/>
    <lineage>
        <taxon>Bacteria</taxon>
        <taxon>Pseudomonadati</taxon>
        <taxon>Pseudomonadota</taxon>
        <taxon>Betaproteobacteria</taxon>
        <taxon>Burkholderiales</taxon>
        <taxon>Burkholderiaceae</taxon>
        <taxon>Paraburkholderia</taxon>
    </lineage>
</organism>
<dbReference type="RefSeq" id="WP_317015808.1">
    <property type="nucleotide sequence ID" value="NZ_CP136511.1"/>
</dbReference>
<name>A0ABZ0EAS6_9BURK</name>
<reference evidence="1 2" key="1">
    <citation type="submission" date="2023-10" db="EMBL/GenBank/DDBJ databases">
        <title>Surface-active antibiotics is a multifunctional adaptation for post-fire microbes.</title>
        <authorList>
            <person name="Liu M.D."/>
            <person name="Du Y."/>
            <person name="Koupaei S.K."/>
            <person name="Kim N.R."/>
            <person name="Zhang W."/>
            <person name="Traxler M.F."/>
        </authorList>
    </citation>
    <scope>NUCLEOTIDE SEQUENCE [LARGE SCALE GENOMIC DNA]</scope>
    <source>
        <strain evidence="1 2">F3</strain>
    </source>
</reference>
<evidence type="ECO:0000313" key="2">
    <source>
        <dbReference type="Proteomes" id="UP001302652"/>
    </source>
</evidence>
<dbReference type="Proteomes" id="UP001302652">
    <property type="component" value="Chromosome 3"/>
</dbReference>
<proteinExistence type="predicted"/>
<gene>
    <name evidence="1" type="ORF">RW095_00545</name>
</gene>
<accession>A0ABZ0EAS6</accession>
<sequence>MGKQYLTVVIELPDDQEQRNAVKNALPLFEDFHGGWVTAMYLGDAITENELFEKEAKAKVTARVRRTAAGL</sequence>
<protein>
    <submittedName>
        <fullName evidence="1">Uncharacterized protein</fullName>
    </submittedName>
</protein>
<evidence type="ECO:0000313" key="1">
    <source>
        <dbReference type="EMBL" id="WOD14055.1"/>
    </source>
</evidence>